<dbReference type="Proteomes" id="UP000196594">
    <property type="component" value="Unassembled WGS sequence"/>
</dbReference>
<gene>
    <name evidence="2" type="ORF">CBM15_02910</name>
</gene>
<organism evidence="2 3">
    <name type="scientific">Solibacillus kalamii</name>
    <dbReference type="NCBI Taxonomy" id="1748298"/>
    <lineage>
        <taxon>Bacteria</taxon>
        <taxon>Bacillati</taxon>
        <taxon>Bacillota</taxon>
        <taxon>Bacilli</taxon>
        <taxon>Bacillales</taxon>
        <taxon>Caryophanaceae</taxon>
        <taxon>Solibacillus</taxon>
    </lineage>
</organism>
<proteinExistence type="predicted"/>
<keyword evidence="1" id="KW-0472">Membrane</keyword>
<evidence type="ECO:0000313" key="3">
    <source>
        <dbReference type="Proteomes" id="UP000196594"/>
    </source>
</evidence>
<evidence type="ECO:0000313" key="2">
    <source>
        <dbReference type="EMBL" id="OUZ40842.1"/>
    </source>
</evidence>
<keyword evidence="1" id="KW-1133">Transmembrane helix</keyword>
<protein>
    <submittedName>
        <fullName evidence="2">Uncharacterized protein</fullName>
    </submittedName>
</protein>
<comment type="caution">
    <text evidence="2">The sequence shown here is derived from an EMBL/GenBank/DDBJ whole genome shotgun (WGS) entry which is preliminary data.</text>
</comment>
<keyword evidence="3" id="KW-1185">Reference proteome</keyword>
<sequence>MSISNGEKLHIDTFLVKLLTNLCIVMHKYFLHFFTNAKIRYFMRFFHHVTLFISKKKFFSNNNEFNT</sequence>
<accession>A0ABX3ZM81</accession>
<dbReference type="EMBL" id="NHNT01000001">
    <property type="protein sequence ID" value="OUZ40842.1"/>
    <property type="molecule type" value="Genomic_DNA"/>
</dbReference>
<evidence type="ECO:0000256" key="1">
    <source>
        <dbReference type="SAM" id="Phobius"/>
    </source>
</evidence>
<feature type="transmembrane region" description="Helical" evidence="1">
    <location>
        <begin position="14"/>
        <end position="34"/>
    </location>
</feature>
<keyword evidence="1" id="KW-0812">Transmembrane</keyword>
<name>A0ABX3ZM81_9BACL</name>
<reference evidence="2 3" key="1">
    <citation type="journal article" date="2017" name="Int. J. Syst. Evol. Microbiol.">
        <title>Solibacillus kalamii sp. nov., isolated from a high-efficiency particulate arrestance filter system used in the International Space Station.</title>
        <authorList>
            <person name="Checinska Sielaff A."/>
            <person name="Kumar R.M."/>
            <person name="Pal D."/>
            <person name="Mayilraj S."/>
            <person name="Venkateswaran K."/>
        </authorList>
    </citation>
    <scope>NUCLEOTIDE SEQUENCE [LARGE SCALE GENOMIC DNA]</scope>
    <source>
        <strain evidence="2 3">ISSFR-015</strain>
    </source>
</reference>